<feature type="non-terminal residue" evidence="4">
    <location>
        <position position="1"/>
    </location>
</feature>
<reference evidence="5 6" key="3">
    <citation type="journal article" date="2020" name="BMC Genomics">
        <title>Intraspecific diversification of the crop wild relative Brassica cretica Lam. using demographic model selection.</title>
        <authorList>
            <person name="Kioukis A."/>
            <person name="Michalopoulou V.A."/>
            <person name="Briers L."/>
            <person name="Pirintsos S."/>
            <person name="Studholme D.J."/>
            <person name="Pavlidis P."/>
            <person name="Sarris P.F."/>
        </authorList>
    </citation>
    <scope>NUCLEOTIDE SEQUENCE [LARGE SCALE GENOMIC DNA]</scope>
    <source>
        <strain evidence="6">cv. PFS-1207/04</strain>
        <strain evidence="5">PFS-1207/04</strain>
    </source>
</reference>
<organism evidence="4">
    <name type="scientific">Brassica cretica</name>
    <name type="common">Mustard</name>
    <dbReference type="NCBI Taxonomy" id="69181"/>
    <lineage>
        <taxon>Eukaryota</taxon>
        <taxon>Viridiplantae</taxon>
        <taxon>Streptophyta</taxon>
        <taxon>Embryophyta</taxon>
        <taxon>Tracheophyta</taxon>
        <taxon>Spermatophyta</taxon>
        <taxon>Magnoliopsida</taxon>
        <taxon>eudicotyledons</taxon>
        <taxon>Gunneridae</taxon>
        <taxon>Pentapetalae</taxon>
        <taxon>rosids</taxon>
        <taxon>malvids</taxon>
        <taxon>Brassicales</taxon>
        <taxon>Brassicaceae</taxon>
        <taxon>Brassiceae</taxon>
        <taxon>Brassica</taxon>
    </lineage>
</organism>
<evidence type="ECO:0000313" key="6">
    <source>
        <dbReference type="Proteomes" id="UP000266723"/>
    </source>
</evidence>
<dbReference type="InterPro" id="IPR036249">
    <property type="entry name" value="Thioredoxin-like_sf"/>
</dbReference>
<accession>A0A8S9KHG4</accession>
<dbReference type="AlphaFoldDB" id="A0A8S9KHG4"/>
<dbReference type="InterPro" id="IPR013766">
    <property type="entry name" value="Thioredoxin_domain"/>
</dbReference>
<reference evidence="5" key="2">
    <citation type="submission" date="2019-12" db="EMBL/GenBank/DDBJ databases">
        <authorList>
            <person name="Studholme D.J."/>
            <person name="Sarris P."/>
        </authorList>
    </citation>
    <scope>NUCLEOTIDE SEQUENCE</scope>
    <source>
        <strain evidence="5">PFS-1207/04</strain>
        <tissue evidence="5">Leaf</tissue>
    </source>
</reference>
<comment type="caution">
    <text evidence="4">The sequence shown here is derived from an EMBL/GenBank/DDBJ whole genome shotgun (WGS) entry which is preliminary data.</text>
</comment>
<gene>
    <name evidence="5" type="ORF">DY000_02063498</name>
    <name evidence="4" type="ORF">F2Q70_00045174</name>
</gene>
<dbReference type="EMBL" id="QGKV02001556">
    <property type="protein sequence ID" value="KAF3520357.1"/>
    <property type="molecule type" value="Genomic_DNA"/>
</dbReference>
<dbReference type="Proteomes" id="UP000266723">
    <property type="component" value="Unassembled WGS sequence"/>
</dbReference>
<dbReference type="PANTHER" id="PTHR46115">
    <property type="entry name" value="THIOREDOXIN-LIKE PROTEIN 1"/>
    <property type="match status" value="1"/>
</dbReference>
<evidence type="ECO:0000313" key="4">
    <source>
        <dbReference type="EMBL" id="KAF2593659.1"/>
    </source>
</evidence>
<evidence type="ECO:0000259" key="3">
    <source>
        <dbReference type="Pfam" id="PF00085"/>
    </source>
</evidence>
<reference evidence="4" key="1">
    <citation type="submission" date="2019-12" db="EMBL/GenBank/DDBJ databases">
        <title>Genome sequencing and annotation of Brassica cretica.</title>
        <authorList>
            <person name="Studholme D.J."/>
            <person name="Sarris P.F."/>
        </authorList>
    </citation>
    <scope>NUCLEOTIDE SEQUENCE</scope>
    <source>
        <strain evidence="4">PFS-102/07</strain>
        <tissue evidence="4">Leaf</tissue>
    </source>
</reference>
<evidence type="ECO:0000256" key="1">
    <source>
        <dbReference type="ARBA" id="ARBA00023157"/>
    </source>
</evidence>
<sequence length="173" mass="19587">PEIFGDVRPPFQEAMDTSLRVPYFSVQSQHPPYCGNQEQESVVISAQCSQGHQQAGNISFHVVSKFLCYNGGGMRLGALVGIWENWARKMAKTKKMGRRRTMAAARRGRESFLIRLNWGFLDKLDILPLVIDFTAKWCGPCKSLEPKVEELAAKYTNVELVKIDVFFSSSFFC</sequence>
<comment type="similarity">
    <text evidence="2">Belongs to the thioredoxin family. Plant F-type subfamily.</text>
</comment>
<protein>
    <recommendedName>
        <fullName evidence="3">Thioredoxin domain-containing protein</fullName>
    </recommendedName>
</protein>
<keyword evidence="1" id="KW-1015">Disulfide bond</keyword>
<dbReference type="SUPFAM" id="SSF52833">
    <property type="entry name" value="Thioredoxin-like"/>
    <property type="match status" value="1"/>
</dbReference>
<dbReference type="InterPro" id="IPR017937">
    <property type="entry name" value="Thioredoxin_CS"/>
</dbReference>
<proteinExistence type="inferred from homology"/>
<dbReference type="CDD" id="cd02947">
    <property type="entry name" value="TRX_family"/>
    <property type="match status" value="1"/>
</dbReference>
<keyword evidence="6" id="KW-1185">Reference proteome</keyword>
<dbReference type="Pfam" id="PF00085">
    <property type="entry name" value="Thioredoxin"/>
    <property type="match status" value="1"/>
</dbReference>
<evidence type="ECO:0000256" key="2">
    <source>
        <dbReference type="ARBA" id="ARBA00038337"/>
    </source>
</evidence>
<dbReference type="Gene3D" id="3.40.30.10">
    <property type="entry name" value="Glutaredoxin"/>
    <property type="match status" value="1"/>
</dbReference>
<dbReference type="EMBL" id="QGKY02000164">
    <property type="protein sequence ID" value="KAF2593659.1"/>
    <property type="molecule type" value="Genomic_DNA"/>
</dbReference>
<feature type="domain" description="Thioredoxin" evidence="3">
    <location>
        <begin position="128"/>
        <end position="165"/>
    </location>
</feature>
<name>A0A8S9KHG4_BRACR</name>
<dbReference type="PROSITE" id="PS00194">
    <property type="entry name" value="THIOREDOXIN_1"/>
    <property type="match status" value="1"/>
</dbReference>
<evidence type="ECO:0000313" key="5">
    <source>
        <dbReference type="EMBL" id="KAF3520357.1"/>
    </source>
</evidence>
<dbReference type="OrthoDB" id="10263751at2759"/>